<dbReference type="Pfam" id="PF02151">
    <property type="entry name" value="UVR"/>
    <property type="match status" value="1"/>
</dbReference>
<dbReference type="SUPFAM" id="SSF103256">
    <property type="entry name" value="Hypothetical protein TM0160"/>
    <property type="match status" value="1"/>
</dbReference>
<evidence type="ECO:0000259" key="1">
    <source>
        <dbReference type="PROSITE" id="PS50151"/>
    </source>
</evidence>
<dbReference type="PATRIC" id="fig|742817.3.peg.932"/>
<dbReference type="InterPro" id="IPR036104">
    <property type="entry name" value="BFN_sf"/>
</dbReference>
<dbReference type="PROSITE" id="PS51658">
    <property type="entry name" value="BFN"/>
    <property type="match status" value="1"/>
</dbReference>
<evidence type="ECO:0000313" key="3">
    <source>
        <dbReference type="EMBL" id="EHP49357.1"/>
    </source>
</evidence>
<dbReference type="EMBL" id="ADMC01000014">
    <property type="protein sequence ID" value="EHP49357.1"/>
    <property type="molecule type" value="Genomic_DNA"/>
</dbReference>
<keyword evidence="4" id="KW-1185">Reference proteome</keyword>
<feature type="domain" description="BFN" evidence="2">
    <location>
        <begin position="3"/>
        <end position="135"/>
    </location>
</feature>
<sequence length="195" mass="22167">MDRIRLKVLGLSYSMSQTGAYALILSDEADLHRIPIVIGMPEAQSIAIQLEKLQPQRPLTHDLIKSLTDSLEVTLKEVLIYRLDAGIFYSELYFETPLRIVKVDSRTSDAVALALRYGAPVYTTPEIIEKAGILVNQDVREQQQGAIHTGVVNVEENQFKEYTIQELTKLMDEAIRNEDYEQASKFRDLLKAKKK</sequence>
<comment type="caution">
    <text evidence="3">The sequence shown here is derived from an EMBL/GenBank/DDBJ whole genome shotgun (WGS) entry which is preliminary data.</text>
</comment>
<dbReference type="eggNOG" id="COG1259">
    <property type="taxonomic scope" value="Bacteria"/>
</dbReference>
<dbReference type="PROSITE" id="PS50151">
    <property type="entry name" value="UVR"/>
    <property type="match status" value="1"/>
</dbReference>
<accession>H1DF39</accession>
<organism evidence="3 4">
    <name type="scientific">Odoribacter laneus YIT 12061</name>
    <dbReference type="NCBI Taxonomy" id="742817"/>
    <lineage>
        <taxon>Bacteria</taxon>
        <taxon>Pseudomonadati</taxon>
        <taxon>Bacteroidota</taxon>
        <taxon>Bacteroidia</taxon>
        <taxon>Bacteroidales</taxon>
        <taxon>Odoribacteraceae</taxon>
        <taxon>Odoribacter</taxon>
    </lineage>
</organism>
<dbReference type="Pfam" id="PF02577">
    <property type="entry name" value="BFN_dom"/>
    <property type="match status" value="1"/>
</dbReference>
<dbReference type="AlphaFoldDB" id="H1DF39"/>
<protein>
    <recommendedName>
        <fullName evidence="5">BFN domain-containing protein</fullName>
    </recommendedName>
</protein>
<dbReference type="GeneID" id="98068476"/>
<dbReference type="Proteomes" id="UP000004892">
    <property type="component" value="Unassembled WGS sequence"/>
</dbReference>
<evidence type="ECO:0008006" key="5">
    <source>
        <dbReference type="Google" id="ProtNLM"/>
    </source>
</evidence>
<feature type="domain" description="UVR" evidence="1">
    <location>
        <begin position="161"/>
        <end position="195"/>
    </location>
</feature>
<dbReference type="Gene3D" id="3.10.690.10">
    <property type="entry name" value="Bifunctional nuclease domain"/>
    <property type="match status" value="1"/>
</dbReference>
<dbReference type="PANTHER" id="PTHR15160:SF1">
    <property type="entry name" value="VON HIPPEL-LINDAU DISEASE TUMOR SUPPRESSOR"/>
    <property type="match status" value="1"/>
</dbReference>
<dbReference type="HOGENOM" id="CLU_096111_1_0_10"/>
<gene>
    <name evidence="3" type="ORF">HMPREF9449_00875</name>
</gene>
<reference evidence="3 4" key="1">
    <citation type="submission" date="2012-01" db="EMBL/GenBank/DDBJ databases">
        <title>The Genome Sequence of Odoribacter laneus YIT 12061.</title>
        <authorList>
            <consortium name="The Broad Institute Genome Sequencing Platform"/>
            <person name="Earl A."/>
            <person name="Ward D."/>
            <person name="Feldgarden M."/>
            <person name="Gevers D."/>
            <person name="Morotomi M."/>
            <person name="Young S.K."/>
            <person name="Zeng Q."/>
            <person name="Gargeya S."/>
            <person name="Fitzgerald M."/>
            <person name="Haas B."/>
            <person name="Abouelleil A."/>
            <person name="Alvarado L."/>
            <person name="Arachchi H.M."/>
            <person name="Berlin A."/>
            <person name="Chapman S.B."/>
            <person name="Gearin G."/>
            <person name="Goldberg J."/>
            <person name="Griggs A."/>
            <person name="Gujja S."/>
            <person name="Hansen M."/>
            <person name="Heiman D."/>
            <person name="Howarth C."/>
            <person name="Larimer J."/>
            <person name="Lui A."/>
            <person name="MacDonald P.J.P."/>
            <person name="McCowen C."/>
            <person name="Montmayeur A."/>
            <person name="Murphy C."/>
            <person name="Neiman D."/>
            <person name="Pearson M."/>
            <person name="Priest M."/>
            <person name="Roberts A."/>
            <person name="Saif S."/>
            <person name="Shea T."/>
            <person name="Sisk P."/>
            <person name="Stolte C."/>
            <person name="Sykes S."/>
            <person name="Wortman J."/>
            <person name="Nusbaum C."/>
            <person name="Birren B."/>
        </authorList>
    </citation>
    <scope>NUCLEOTIDE SEQUENCE [LARGE SCALE GENOMIC DNA]</scope>
    <source>
        <strain evidence="3 4">YIT 12061</strain>
    </source>
</reference>
<dbReference type="RefSeq" id="WP_009136023.1">
    <property type="nucleotide sequence ID" value="NZ_JH594596.1"/>
</dbReference>
<evidence type="ECO:0000313" key="4">
    <source>
        <dbReference type="Proteomes" id="UP000004892"/>
    </source>
</evidence>
<dbReference type="GO" id="GO:0004518">
    <property type="term" value="F:nuclease activity"/>
    <property type="evidence" value="ECO:0007669"/>
    <property type="project" value="InterPro"/>
</dbReference>
<dbReference type="PANTHER" id="PTHR15160">
    <property type="entry name" value="VON HIPPEL-LINDAU PROTEIN"/>
    <property type="match status" value="1"/>
</dbReference>
<dbReference type="STRING" id="742817.HMPREF9449_00875"/>
<evidence type="ECO:0000259" key="2">
    <source>
        <dbReference type="PROSITE" id="PS51658"/>
    </source>
</evidence>
<proteinExistence type="predicted"/>
<dbReference type="InterPro" id="IPR001943">
    <property type="entry name" value="UVR_dom"/>
</dbReference>
<dbReference type="InterPro" id="IPR003729">
    <property type="entry name" value="Bi_nuclease_dom"/>
</dbReference>
<name>H1DF39_9BACT</name>